<dbReference type="InterPro" id="IPR020843">
    <property type="entry name" value="ER"/>
</dbReference>
<comment type="caution">
    <text evidence="2">The sequence shown here is derived from an EMBL/GenBank/DDBJ whole genome shotgun (WGS) entry which is preliminary data.</text>
</comment>
<keyword evidence="3" id="KW-1185">Reference proteome</keyword>
<evidence type="ECO:0000313" key="2">
    <source>
        <dbReference type="EMBL" id="PLB43628.1"/>
    </source>
</evidence>
<dbReference type="InterPro" id="IPR036291">
    <property type="entry name" value="NAD(P)-bd_dom_sf"/>
</dbReference>
<dbReference type="PANTHER" id="PTHR45033:SF2">
    <property type="entry name" value="ZINC-TYPE ALCOHOL DEHYDROGENASE-LIKE PROTEIN C1773.06C"/>
    <property type="match status" value="1"/>
</dbReference>
<dbReference type="Proteomes" id="UP000234275">
    <property type="component" value="Unassembled WGS sequence"/>
</dbReference>
<dbReference type="Pfam" id="PF08240">
    <property type="entry name" value="ADH_N"/>
    <property type="match status" value="1"/>
</dbReference>
<proteinExistence type="predicted"/>
<dbReference type="SUPFAM" id="SSF50129">
    <property type="entry name" value="GroES-like"/>
    <property type="match status" value="1"/>
</dbReference>
<reference evidence="2 3" key="1">
    <citation type="submission" date="2016-12" db="EMBL/GenBank/DDBJ databases">
        <title>The genomes of Aspergillus section Nigri reveals drivers in fungal speciation.</title>
        <authorList>
            <consortium name="DOE Joint Genome Institute"/>
            <person name="Vesth T.C."/>
            <person name="Nybo J."/>
            <person name="Theobald S."/>
            <person name="Brandl J."/>
            <person name="Frisvad J.C."/>
            <person name="Nielsen K.F."/>
            <person name="Lyhne E.K."/>
            <person name="Kogle M.E."/>
            <person name="Kuo A."/>
            <person name="Riley R."/>
            <person name="Clum A."/>
            <person name="Nolan M."/>
            <person name="Lipzen A."/>
            <person name="Salamov A."/>
            <person name="Henrissat B."/>
            <person name="Wiebenga A."/>
            <person name="De Vries R.P."/>
            <person name="Grigoriev I.V."/>
            <person name="Mortensen U.H."/>
            <person name="Andersen M.R."/>
            <person name="Baker S.E."/>
        </authorList>
    </citation>
    <scope>NUCLEOTIDE SEQUENCE [LARGE SCALE GENOMIC DNA]</scope>
    <source>
        <strain evidence="2 3">IBT 23096</strain>
    </source>
</reference>
<dbReference type="InterPro" id="IPR052711">
    <property type="entry name" value="Zinc_ADH-like"/>
</dbReference>
<dbReference type="EMBL" id="MSFO01000010">
    <property type="protein sequence ID" value="PLB43628.1"/>
    <property type="molecule type" value="Genomic_DNA"/>
</dbReference>
<name>A0A2I2FSK7_9EURO</name>
<dbReference type="OrthoDB" id="9930022at2759"/>
<dbReference type="CDD" id="cd08276">
    <property type="entry name" value="MDR7"/>
    <property type="match status" value="1"/>
</dbReference>
<dbReference type="Gene3D" id="3.40.50.720">
    <property type="entry name" value="NAD(P)-binding Rossmann-like Domain"/>
    <property type="match status" value="1"/>
</dbReference>
<dbReference type="AlphaFoldDB" id="A0A2I2FSK7"/>
<dbReference type="GeneID" id="36559555"/>
<dbReference type="GO" id="GO:0016491">
    <property type="term" value="F:oxidoreductase activity"/>
    <property type="evidence" value="ECO:0007669"/>
    <property type="project" value="InterPro"/>
</dbReference>
<evidence type="ECO:0000259" key="1">
    <source>
        <dbReference type="SMART" id="SM00829"/>
    </source>
</evidence>
<dbReference type="SUPFAM" id="SSF51735">
    <property type="entry name" value="NAD(P)-binding Rossmann-fold domains"/>
    <property type="match status" value="1"/>
</dbReference>
<gene>
    <name evidence="2" type="ORF">P170DRAFT_459283</name>
</gene>
<dbReference type="InterPro" id="IPR013149">
    <property type="entry name" value="ADH-like_C"/>
</dbReference>
<dbReference type="PANTHER" id="PTHR45033">
    <property type="match status" value="1"/>
</dbReference>
<feature type="domain" description="Enoyl reductase (ER)" evidence="1">
    <location>
        <begin position="16"/>
        <end position="346"/>
    </location>
</feature>
<dbReference type="InterPro" id="IPR013154">
    <property type="entry name" value="ADH-like_N"/>
</dbReference>
<sequence length="349" mass="37765">MPAERNKQWVIRSFANTFDCLETNEAPIPSVGEYDVLVKIEAVSLNYRDASIPMNMYPFESKKDLIPCSDGAGVVVQVGSKVTQFRQGDPIASLFFAGHIFGDLIADAHKTALGGSVDGCLQQYRVFSELSLVHAPRNLTPLETSTLPCAAITAWNGLYGVKPLKPGQTVLVQGTGGVSLFALQFAKAAGATAIATTSSAAKAQRLKELGADHVINYREDPNWGETARKLTRHGVDHVIEVGGPNTLRQSLKCLKMEGVVSVIGYVGGMTSTPGQEQPPQLLDTLTGASIVRGIQTGSKEQMLDMIKAIEASDIKPVMDKRVFGFGEAREAFQYLWDQRHFGKVVIKVD</sequence>
<dbReference type="RefSeq" id="XP_024698930.1">
    <property type="nucleotide sequence ID" value="XM_024851857.1"/>
</dbReference>
<dbReference type="Gene3D" id="3.90.180.10">
    <property type="entry name" value="Medium-chain alcohol dehydrogenases, catalytic domain"/>
    <property type="match status" value="1"/>
</dbReference>
<evidence type="ECO:0000313" key="3">
    <source>
        <dbReference type="Proteomes" id="UP000234275"/>
    </source>
</evidence>
<dbReference type="VEuPathDB" id="FungiDB:P170DRAFT_459283"/>
<dbReference type="STRING" id="1392250.A0A2I2FSK7"/>
<dbReference type="Pfam" id="PF00107">
    <property type="entry name" value="ADH_zinc_N"/>
    <property type="match status" value="1"/>
</dbReference>
<dbReference type="SMART" id="SM00829">
    <property type="entry name" value="PKS_ER"/>
    <property type="match status" value="1"/>
</dbReference>
<protein>
    <submittedName>
        <fullName evidence="2">Zinc-binding oxidoreductase</fullName>
    </submittedName>
</protein>
<dbReference type="InterPro" id="IPR011032">
    <property type="entry name" value="GroES-like_sf"/>
</dbReference>
<accession>A0A2I2FSK7</accession>
<organism evidence="2 3">
    <name type="scientific">Aspergillus steynii IBT 23096</name>
    <dbReference type="NCBI Taxonomy" id="1392250"/>
    <lineage>
        <taxon>Eukaryota</taxon>
        <taxon>Fungi</taxon>
        <taxon>Dikarya</taxon>
        <taxon>Ascomycota</taxon>
        <taxon>Pezizomycotina</taxon>
        <taxon>Eurotiomycetes</taxon>
        <taxon>Eurotiomycetidae</taxon>
        <taxon>Eurotiales</taxon>
        <taxon>Aspergillaceae</taxon>
        <taxon>Aspergillus</taxon>
        <taxon>Aspergillus subgen. Circumdati</taxon>
    </lineage>
</organism>